<gene>
    <name evidence="1" type="ORF">AFUS01_LOCUS1837</name>
</gene>
<evidence type="ECO:0000313" key="2">
    <source>
        <dbReference type="Proteomes" id="UP000708208"/>
    </source>
</evidence>
<proteinExistence type="predicted"/>
<protein>
    <submittedName>
        <fullName evidence="1">Uncharacterized protein</fullName>
    </submittedName>
</protein>
<name>A0A8J2JLY0_9HEXA</name>
<reference evidence="1" key="1">
    <citation type="submission" date="2021-06" db="EMBL/GenBank/DDBJ databases">
        <authorList>
            <person name="Hodson N. C."/>
            <person name="Mongue J. A."/>
            <person name="Jaron S. K."/>
        </authorList>
    </citation>
    <scope>NUCLEOTIDE SEQUENCE</scope>
</reference>
<evidence type="ECO:0000313" key="1">
    <source>
        <dbReference type="EMBL" id="CAG7667490.1"/>
    </source>
</evidence>
<accession>A0A8J2JLY0</accession>
<sequence>MNEFLQDIIHFVKASGFVLMIKLFRLRTSFALIKRERSRITYRGWNDSFRGPKFSIVKESPLVELMSLAVHTHTNPEDSGRSEKQN</sequence>
<dbReference type="Proteomes" id="UP000708208">
    <property type="component" value="Unassembled WGS sequence"/>
</dbReference>
<keyword evidence="2" id="KW-1185">Reference proteome</keyword>
<organism evidence="1 2">
    <name type="scientific">Allacma fusca</name>
    <dbReference type="NCBI Taxonomy" id="39272"/>
    <lineage>
        <taxon>Eukaryota</taxon>
        <taxon>Metazoa</taxon>
        <taxon>Ecdysozoa</taxon>
        <taxon>Arthropoda</taxon>
        <taxon>Hexapoda</taxon>
        <taxon>Collembola</taxon>
        <taxon>Symphypleona</taxon>
        <taxon>Sminthuridae</taxon>
        <taxon>Allacma</taxon>
    </lineage>
</organism>
<dbReference type="EMBL" id="CAJVCH010010492">
    <property type="protein sequence ID" value="CAG7667490.1"/>
    <property type="molecule type" value="Genomic_DNA"/>
</dbReference>
<dbReference type="AlphaFoldDB" id="A0A8J2JLY0"/>
<comment type="caution">
    <text evidence="1">The sequence shown here is derived from an EMBL/GenBank/DDBJ whole genome shotgun (WGS) entry which is preliminary data.</text>
</comment>